<feature type="region of interest" description="Disordered" evidence="1">
    <location>
        <begin position="215"/>
        <end position="265"/>
    </location>
</feature>
<proteinExistence type="predicted"/>
<evidence type="ECO:0000313" key="2">
    <source>
        <dbReference type="EMBL" id="MPC07835.1"/>
    </source>
</evidence>
<feature type="compositionally biased region" description="Low complexity" evidence="1">
    <location>
        <begin position="221"/>
        <end position="231"/>
    </location>
</feature>
<feature type="compositionally biased region" description="Basic and acidic residues" evidence="1">
    <location>
        <begin position="79"/>
        <end position="100"/>
    </location>
</feature>
<gene>
    <name evidence="2" type="ORF">E2C01_000401</name>
</gene>
<keyword evidence="3" id="KW-1185">Reference proteome</keyword>
<comment type="caution">
    <text evidence="2">The sequence shown here is derived from an EMBL/GenBank/DDBJ whole genome shotgun (WGS) entry which is preliminary data.</text>
</comment>
<reference evidence="2 3" key="1">
    <citation type="submission" date="2019-05" db="EMBL/GenBank/DDBJ databases">
        <title>Another draft genome of Portunus trituberculatus and its Hox gene families provides insights of decapod evolution.</title>
        <authorList>
            <person name="Jeong J.-H."/>
            <person name="Song I."/>
            <person name="Kim S."/>
            <person name="Choi T."/>
            <person name="Kim D."/>
            <person name="Ryu S."/>
            <person name="Kim W."/>
        </authorList>
    </citation>
    <scope>NUCLEOTIDE SEQUENCE [LARGE SCALE GENOMIC DNA]</scope>
    <source>
        <tissue evidence="2">Muscle</tissue>
    </source>
</reference>
<feature type="region of interest" description="Disordered" evidence="1">
    <location>
        <begin position="79"/>
        <end position="101"/>
    </location>
</feature>
<dbReference type="AlphaFoldDB" id="A0A5B7CEU7"/>
<evidence type="ECO:0000256" key="1">
    <source>
        <dbReference type="SAM" id="MobiDB-lite"/>
    </source>
</evidence>
<dbReference type="EMBL" id="VSRR010000009">
    <property type="protein sequence ID" value="MPC07835.1"/>
    <property type="molecule type" value="Genomic_DNA"/>
</dbReference>
<protein>
    <submittedName>
        <fullName evidence="2">Uncharacterized protein</fullName>
    </submittedName>
</protein>
<evidence type="ECO:0000313" key="3">
    <source>
        <dbReference type="Proteomes" id="UP000324222"/>
    </source>
</evidence>
<name>A0A5B7CEU7_PORTR</name>
<accession>A0A5B7CEU7</accession>
<feature type="compositionally biased region" description="Basic and acidic residues" evidence="1">
    <location>
        <begin position="245"/>
        <end position="265"/>
    </location>
</feature>
<dbReference type="Proteomes" id="UP000324222">
    <property type="component" value="Unassembled WGS sequence"/>
</dbReference>
<organism evidence="2 3">
    <name type="scientific">Portunus trituberculatus</name>
    <name type="common">Swimming crab</name>
    <name type="synonym">Neptunus trituberculatus</name>
    <dbReference type="NCBI Taxonomy" id="210409"/>
    <lineage>
        <taxon>Eukaryota</taxon>
        <taxon>Metazoa</taxon>
        <taxon>Ecdysozoa</taxon>
        <taxon>Arthropoda</taxon>
        <taxon>Crustacea</taxon>
        <taxon>Multicrustacea</taxon>
        <taxon>Malacostraca</taxon>
        <taxon>Eumalacostraca</taxon>
        <taxon>Eucarida</taxon>
        <taxon>Decapoda</taxon>
        <taxon>Pleocyemata</taxon>
        <taxon>Brachyura</taxon>
        <taxon>Eubrachyura</taxon>
        <taxon>Portunoidea</taxon>
        <taxon>Portunidae</taxon>
        <taxon>Portuninae</taxon>
        <taxon>Portunus</taxon>
    </lineage>
</organism>
<sequence>MLLSSLPHCNLSILPAILMIHLPHCVPSIHPVTLTFIVHLPHCNLSIHPATLMPLFLSFTASLYAHLHSITHALTGRDRMEKENNKNMEKKNKRNKENVKRKLRKKRLSCLQQESAVVCWLKTIFSRCNLGLTYHLNKWSPCHNELPSASITYYVFSVEQLHPSLTCWRRAQHHTTTPSTSERNPHKARRDTWNDKSLRGARLAPRMLLAAASLGRALQAPSRPLSSPSPTTRRHSSAITRPRSRRDNEPRSRRDPGLSSGRDLH</sequence>
<feature type="region of interest" description="Disordered" evidence="1">
    <location>
        <begin position="174"/>
        <end position="197"/>
    </location>
</feature>